<protein>
    <submittedName>
        <fullName evidence="2">Uncharacterized protein</fullName>
    </submittedName>
</protein>
<organism evidence="2">
    <name type="scientific">viral metagenome</name>
    <dbReference type="NCBI Taxonomy" id="1070528"/>
    <lineage>
        <taxon>unclassified sequences</taxon>
        <taxon>metagenomes</taxon>
        <taxon>organismal metagenomes</taxon>
    </lineage>
</organism>
<evidence type="ECO:0000256" key="1">
    <source>
        <dbReference type="SAM" id="MobiDB-lite"/>
    </source>
</evidence>
<accession>A0A6C0C439</accession>
<feature type="region of interest" description="Disordered" evidence="1">
    <location>
        <begin position="425"/>
        <end position="463"/>
    </location>
</feature>
<dbReference type="EMBL" id="MN739318">
    <property type="protein sequence ID" value="QHS98544.1"/>
    <property type="molecule type" value="Genomic_DNA"/>
</dbReference>
<feature type="compositionally biased region" description="Basic and acidic residues" evidence="1">
    <location>
        <begin position="436"/>
        <end position="452"/>
    </location>
</feature>
<reference evidence="2" key="1">
    <citation type="journal article" date="2020" name="Nature">
        <title>Giant virus diversity and host interactions through global metagenomics.</title>
        <authorList>
            <person name="Schulz F."/>
            <person name="Roux S."/>
            <person name="Paez-Espino D."/>
            <person name="Jungbluth S."/>
            <person name="Walsh D.A."/>
            <person name="Denef V.J."/>
            <person name="McMahon K.D."/>
            <person name="Konstantinidis K.T."/>
            <person name="Eloe-Fadrosh E.A."/>
            <person name="Kyrpides N.C."/>
            <person name="Woyke T."/>
        </authorList>
    </citation>
    <scope>NUCLEOTIDE SEQUENCE</scope>
    <source>
        <strain evidence="2">GVMAG-M-3300020185-18</strain>
    </source>
</reference>
<feature type="compositionally biased region" description="Polar residues" evidence="1">
    <location>
        <begin position="454"/>
        <end position="463"/>
    </location>
</feature>
<evidence type="ECO:0000313" key="2">
    <source>
        <dbReference type="EMBL" id="QHS98544.1"/>
    </source>
</evidence>
<dbReference type="AlphaFoldDB" id="A0A6C0C439"/>
<sequence>MPTKTISKTTTKMSQKYSTKPTEVDSKLVIAENPEDVLKILDTYGVAVIALTCDKKELDKALKATKFYNTANAIFTDEFKVAEPTLDEKQNPATYKKRKAGDDAQGMLHQYGTPMHHLLQDNSRLRETMQQLYGTDIKYLPNRLRKCTRFKNEPKSLHIEAHELFKVDEAGNITLIPGEIATIVGLTGIRRFGFWDMKDVDLKPLKEYHEKHGSEFTLINPDYMHQHYPGRRRMINIDCTKNPHLIMWRESNPHEISHSPSLSLFLSPTKKFNQTPIKKVLSYQPLEYLGLTYHESNLLGLCYNMGGYEWPSGKKLYQFCHQRAYKHFLPKVKEDYKNSAGKFQMRLIKTGKVNQHTKAYQAKLKKLGIILPKVAFAKTTPNFVVDIAKLPIKILQDYGFIPTSNAKTDEEIAAEALLELQNPTKEIRSARHGPKLKYEKNMNKYKKNEKIPKSNPTSAGHLH</sequence>
<proteinExistence type="predicted"/>
<name>A0A6C0C439_9ZZZZ</name>